<feature type="domain" description="Peptidase M15C" evidence="2">
    <location>
        <begin position="184"/>
        <end position="244"/>
    </location>
</feature>
<keyword evidence="1" id="KW-0732">Signal</keyword>
<protein>
    <submittedName>
        <fullName evidence="3">M15 family metallopeptidase</fullName>
    </submittedName>
</protein>
<sequence length="365" mass="41899">MLLTTFLLRNLLKICFTCLSLFACNFFDTTAKLFGDDAWKDYTCDTTQSVNDLKIYTLAQPYYLSDTLLKQNLKVRNVFVALTDTKGNIKVASLENDSLDLKNRFGFSTFQLTWEEQNYLSALIKQPDYLYTRWEKLLSDDRSTFLAKRDSILAEMRKHHHTVKITSDLRSMAHQLKYLGRNRTATPVSMHNFGLAVDIGIFKRRGRMSNNLAYYRPLDSLTKAMGLTWGGNFVGFVDSGHFQLYKNGAELLRKHPELVFEFEPYRPQYNAWMKKMIEAGKEEKAGDTRELLLELNKLKKDQPCQCMNGKAISPNVLIQKIQETLSTVVDYQKENDLLLVGDLASQSVSLVNANTTSTFPLGLWK</sequence>
<dbReference type="InterPro" id="IPR009045">
    <property type="entry name" value="Zn_M74/Hedgehog-like"/>
</dbReference>
<dbReference type="Pfam" id="PF13539">
    <property type="entry name" value="Peptidase_M15_4"/>
    <property type="match status" value="1"/>
</dbReference>
<reference evidence="3 4" key="1">
    <citation type="submission" date="2023-12" db="EMBL/GenBank/DDBJ databases">
        <title>Novel species of the genus Arcicella isolated from rivers.</title>
        <authorList>
            <person name="Lu H."/>
        </authorList>
    </citation>
    <scope>NUCLEOTIDE SEQUENCE [LARGE SCALE GENOMIC DNA]</scope>
    <source>
        <strain evidence="3 4">KCTC 23307</strain>
    </source>
</reference>
<feature type="signal peptide" evidence="1">
    <location>
        <begin position="1"/>
        <end position="23"/>
    </location>
</feature>
<dbReference type="Gene3D" id="3.30.1380.10">
    <property type="match status" value="1"/>
</dbReference>
<keyword evidence="4" id="KW-1185">Reference proteome</keyword>
<dbReference type="InterPro" id="IPR039561">
    <property type="entry name" value="Peptidase_M15C"/>
</dbReference>
<dbReference type="Proteomes" id="UP001302949">
    <property type="component" value="Unassembled WGS sequence"/>
</dbReference>
<dbReference type="EMBL" id="JAYFUM010000005">
    <property type="protein sequence ID" value="MEA5138252.1"/>
    <property type="molecule type" value="Genomic_DNA"/>
</dbReference>
<dbReference type="CDD" id="cd14845">
    <property type="entry name" value="L-Ala-D-Glu_peptidase_like"/>
    <property type="match status" value="1"/>
</dbReference>
<gene>
    <name evidence="3" type="ORF">VB248_03870</name>
</gene>
<feature type="chain" id="PRO_5047023483" evidence="1">
    <location>
        <begin position="24"/>
        <end position="365"/>
    </location>
</feature>
<accession>A0ABU5Q6N6</accession>
<evidence type="ECO:0000259" key="2">
    <source>
        <dbReference type="Pfam" id="PF13539"/>
    </source>
</evidence>
<dbReference type="RefSeq" id="WP_323295421.1">
    <property type="nucleotide sequence ID" value="NZ_JAYFUM010000005.1"/>
</dbReference>
<name>A0ABU5Q6N6_9BACT</name>
<comment type="caution">
    <text evidence="3">The sequence shown here is derived from an EMBL/GenBank/DDBJ whole genome shotgun (WGS) entry which is preliminary data.</text>
</comment>
<dbReference type="SUPFAM" id="SSF55166">
    <property type="entry name" value="Hedgehog/DD-peptidase"/>
    <property type="match status" value="1"/>
</dbReference>
<evidence type="ECO:0000313" key="4">
    <source>
        <dbReference type="Proteomes" id="UP001302949"/>
    </source>
</evidence>
<proteinExistence type="predicted"/>
<organism evidence="3 4">
    <name type="scientific">Arcicella rigui</name>
    <dbReference type="NCBI Taxonomy" id="797020"/>
    <lineage>
        <taxon>Bacteria</taxon>
        <taxon>Pseudomonadati</taxon>
        <taxon>Bacteroidota</taxon>
        <taxon>Cytophagia</taxon>
        <taxon>Cytophagales</taxon>
        <taxon>Flectobacillaceae</taxon>
        <taxon>Arcicella</taxon>
    </lineage>
</organism>
<evidence type="ECO:0000313" key="3">
    <source>
        <dbReference type="EMBL" id="MEA5138252.1"/>
    </source>
</evidence>
<evidence type="ECO:0000256" key="1">
    <source>
        <dbReference type="SAM" id="SignalP"/>
    </source>
</evidence>